<name>A0ABN9VCG1_9DINO</name>
<proteinExistence type="predicted"/>
<dbReference type="SUPFAM" id="SSF48371">
    <property type="entry name" value="ARM repeat"/>
    <property type="match status" value="1"/>
</dbReference>
<evidence type="ECO:0000313" key="3">
    <source>
        <dbReference type="Proteomes" id="UP001189429"/>
    </source>
</evidence>
<protein>
    <recommendedName>
        <fullName evidence="4">HEAT repeat domain-containing protein</fullName>
    </recommendedName>
</protein>
<reference evidence="2" key="1">
    <citation type="submission" date="2023-10" db="EMBL/GenBank/DDBJ databases">
        <authorList>
            <person name="Chen Y."/>
            <person name="Shah S."/>
            <person name="Dougan E. K."/>
            <person name="Thang M."/>
            <person name="Chan C."/>
        </authorList>
    </citation>
    <scope>NUCLEOTIDE SEQUENCE [LARGE SCALE GENOMIC DNA]</scope>
</reference>
<keyword evidence="3" id="KW-1185">Reference proteome</keyword>
<dbReference type="InterPro" id="IPR016024">
    <property type="entry name" value="ARM-type_fold"/>
</dbReference>
<comment type="caution">
    <text evidence="2">The sequence shown here is derived from an EMBL/GenBank/DDBJ whole genome shotgun (WGS) entry which is preliminary data.</text>
</comment>
<dbReference type="InterPro" id="IPR011989">
    <property type="entry name" value="ARM-like"/>
</dbReference>
<evidence type="ECO:0008006" key="4">
    <source>
        <dbReference type="Google" id="ProtNLM"/>
    </source>
</evidence>
<gene>
    <name evidence="2" type="ORF">PCOR1329_LOCUS56555</name>
</gene>
<sequence length="350" mass="39533">MRCARRRASAPGVAMARPGPPWPGCGGGPRRGCLPSRLLPAALLAASLAAGPCWPALAQRAPGLAGRSLVPETRAVHGQLIAMHAQIKQRWVDNRPVGAEHAIRVTDIERIPLNYDDKEMTSKERRLTQDLSHQDAQVRRAAASGLLRLAEDKALEAIQFENNKVTMYSEPEKYRIFGPRTYQALLNVLHDPDWKVRWDAALVFNAAWKVDKMGVDPYMAKLNQMICRHDNETDPVEPHIDLLEAAGRCGHAFYPYSSTFVKHNAPTGIAHPDWRVRYAAVIALQQMGLATERHRVNLLQLTRDENAEVRKVANTFWTPKDGGLTYKWVDTRPQWKLNYWKKKRKYNGKS</sequence>
<feature type="region of interest" description="Disordered" evidence="1">
    <location>
        <begin position="1"/>
        <end position="22"/>
    </location>
</feature>
<dbReference type="EMBL" id="CAUYUJ010016962">
    <property type="protein sequence ID" value="CAK0870435.1"/>
    <property type="molecule type" value="Genomic_DNA"/>
</dbReference>
<accession>A0ABN9VCG1</accession>
<dbReference type="Proteomes" id="UP001189429">
    <property type="component" value="Unassembled WGS sequence"/>
</dbReference>
<evidence type="ECO:0000256" key="1">
    <source>
        <dbReference type="SAM" id="MobiDB-lite"/>
    </source>
</evidence>
<evidence type="ECO:0000313" key="2">
    <source>
        <dbReference type="EMBL" id="CAK0870435.1"/>
    </source>
</evidence>
<dbReference type="Gene3D" id="1.25.10.10">
    <property type="entry name" value="Leucine-rich Repeat Variant"/>
    <property type="match status" value="2"/>
</dbReference>
<organism evidence="2 3">
    <name type="scientific">Prorocentrum cordatum</name>
    <dbReference type="NCBI Taxonomy" id="2364126"/>
    <lineage>
        <taxon>Eukaryota</taxon>
        <taxon>Sar</taxon>
        <taxon>Alveolata</taxon>
        <taxon>Dinophyceae</taxon>
        <taxon>Prorocentrales</taxon>
        <taxon>Prorocentraceae</taxon>
        <taxon>Prorocentrum</taxon>
    </lineage>
</organism>